<keyword evidence="2 4" id="KW-0378">Hydrolase</keyword>
<evidence type="ECO:0000256" key="3">
    <source>
        <dbReference type="ARBA" id="ARBA00023295"/>
    </source>
</evidence>
<dbReference type="Proteomes" id="UP000827092">
    <property type="component" value="Unassembled WGS sequence"/>
</dbReference>
<dbReference type="SUPFAM" id="SSF75005">
    <property type="entry name" value="Arabinanase/levansucrase/invertase"/>
    <property type="match status" value="1"/>
</dbReference>
<proteinExistence type="inferred from homology"/>
<gene>
    <name evidence="8" type="ORF">JTE90_009469</name>
</gene>
<evidence type="ECO:0000313" key="9">
    <source>
        <dbReference type="Proteomes" id="UP000827092"/>
    </source>
</evidence>
<dbReference type="PROSITE" id="PS00609">
    <property type="entry name" value="GLYCOSYL_HYDROL_F32"/>
    <property type="match status" value="1"/>
</dbReference>
<dbReference type="GO" id="GO:0005975">
    <property type="term" value="P:carbohydrate metabolic process"/>
    <property type="evidence" value="ECO:0007669"/>
    <property type="project" value="InterPro"/>
</dbReference>
<dbReference type="EC" id="3.2.1.26" evidence="4"/>
<dbReference type="EMBL" id="JAFNEN010000026">
    <property type="protein sequence ID" value="KAG8199638.1"/>
    <property type="molecule type" value="Genomic_DNA"/>
</dbReference>
<evidence type="ECO:0000256" key="5">
    <source>
        <dbReference type="SAM" id="SignalP"/>
    </source>
</evidence>
<evidence type="ECO:0000313" key="8">
    <source>
        <dbReference type="EMBL" id="KAG8199638.1"/>
    </source>
</evidence>
<dbReference type="PANTHER" id="PTHR43101:SF1">
    <property type="entry name" value="BETA-FRUCTOSIDASE"/>
    <property type="match status" value="1"/>
</dbReference>
<dbReference type="InterPro" id="IPR023296">
    <property type="entry name" value="Glyco_hydro_beta-prop_sf"/>
</dbReference>
<reference evidence="8 9" key="1">
    <citation type="journal article" date="2022" name="Nat. Ecol. Evol.">
        <title>A masculinizing supergene underlies an exaggerated male reproductive morph in a spider.</title>
        <authorList>
            <person name="Hendrickx F."/>
            <person name="De Corte Z."/>
            <person name="Sonet G."/>
            <person name="Van Belleghem S.M."/>
            <person name="Kostlbacher S."/>
            <person name="Vangestel C."/>
        </authorList>
    </citation>
    <scope>NUCLEOTIDE SEQUENCE [LARGE SCALE GENOMIC DNA]</scope>
    <source>
        <strain evidence="8">W744_W776</strain>
    </source>
</reference>
<feature type="domain" description="Glycosyl hydrolase family 32 C-terminal" evidence="7">
    <location>
        <begin position="381"/>
        <end position="528"/>
    </location>
</feature>
<keyword evidence="3 4" id="KW-0326">Glycosidase</keyword>
<feature type="chain" id="PRO_5043507390" description="Sucrose-6-phosphate hydrolase" evidence="5">
    <location>
        <begin position="21"/>
        <end position="532"/>
    </location>
</feature>
<dbReference type="InterPro" id="IPR006232">
    <property type="entry name" value="Suc6P_hydrolase"/>
</dbReference>
<sequence>MFLLAFSLLLAANSIPGLTSRSIIAEDSNQDDYLLIKINGLVNERSIDKFLENIAADVRKFDPSLCAGPTPYTPPKSEWYPTYHLAPPSGWMNDPNGLIHFGGYFHAFYQHNPYAPEPEQIHWGHARSTDMLEWEHLPPALAPSIEEDKNGCFSGSAVNDGGTLKLMYTGNGDVQVQCLATSNDSSGIHFTKQGKVLDNPEGVINFRDPKVLPLNGEWFVVIGTEFQGEGQIRLYKSGDLQQWEEQGVLTDRQSGLGGYMWECPDFFPLEDKYLLMFSPQGIKPEGYLYRNLYDNGYFLGTWSPDTPFDIEKEFTLLDHGHDFYAPQTFQAPDERRIVIAWMDMWESPMPEKKQGWAGSLTLPREMTLNDDGDLLINPIREVEGLRTEPTTNSETILHSEKLLLSDEVYAAEVDITWNLTSSVAETYGLHLGHPNSSEGLFLYVDNQAQRLTLDRRYPQYDLVGYRSVSLSNKDTVSLRVFYDHSSVEVFVDGGRSCMSSRIYPTMKKRQLSLYAENGDATLLSSTLWMLQK</sequence>
<dbReference type="InterPro" id="IPR013148">
    <property type="entry name" value="Glyco_hydro_32_N"/>
</dbReference>
<dbReference type="PANTHER" id="PTHR43101">
    <property type="entry name" value="BETA-FRUCTOSIDASE"/>
    <property type="match status" value="1"/>
</dbReference>
<dbReference type="InterPro" id="IPR013189">
    <property type="entry name" value="Glyco_hydro_32_C"/>
</dbReference>
<dbReference type="GO" id="GO:0004564">
    <property type="term" value="F:beta-fructofuranosidase activity"/>
    <property type="evidence" value="ECO:0007669"/>
    <property type="project" value="UniProtKB-EC"/>
</dbReference>
<evidence type="ECO:0000256" key="2">
    <source>
        <dbReference type="ARBA" id="ARBA00022801"/>
    </source>
</evidence>
<name>A0AAV6VV04_9ARAC</name>
<dbReference type="InterPro" id="IPR018053">
    <property type="entry name" value="Glyco_hydro_32_AS"/>
</dbReference>
<feature type="signal peptide" evidence="5">
    <location>
        <begin position="1"/>
        <end position="20"/>
    </location>
</feature>
<comment type="similarity">
    <text evidence="1 4">Belongs to the glycosyl hydrolase 32 family.</text>
</comment>
<keyword evidence="5" id="KW-0732">Signal</keyword>
<evidence type="ECO:0000259" key="7">
    <source>
        <dbReference type="Pfam" id="PF08244"/>
    </source>
</evidence>
<dbReference type="SUPFAM" id="SSF49899">
    <property type="entry name" value="Concanavalin A-like lectins/glucanases"/>
    <property type="match status" value="1"/>
</dbReference>
<evidence type="ECO:0000259" key="6">
    <source>
        <dbReference type="Pfam" id="PF00251"/>
    </source>
</evidence>
<dbReference type="InterPro" id="IPR013320">
    <property type="entry name" value="ConA-like_dom_sf"/>
</dbReference>
<dbReference type="InterPro" id="IPR001362">
    <property type="entry name" value="Glyco_hydro_32"/>
</dbReference>
<dbReference type="Gene3D" id="2.60.120.560">
    <property type="entry name" value="Exo-inulinase, domain 1"/>
    <property type="match status" value="1"/>
</dbReference>
<comment type="catalytic activity">
    <reaction evidence="4">
        <text>Hydrolysis of terminal non-reducing beta-D-fructofuranoside residues in beta-D-fructofuranosides.</text>
        <dbReference type="EC" id="3.2.1.26"/>
    </reaction>
</comment>
<dbReference type="CDD" id="cd08996">
    <property type="entry name" value="GH32_FFase"/>
    <property type="match status" value="1"/>
</dbReference>
<dbReference type="AlphaFoldDB" id="A0AAV6VV04"/>
<organism evidence="8 9">
    <name type="scientific">Oedothorax gibbosus</name>
    <dbReference type="NCBI Taxonomy" id="931172"/>
    <lineage>
        <taxon>Eukaryota</taxon>
        <taxon>Metazoa</taxon>
        <taxon>Ecdysozoa</taxon>
        <taxon>Arthropoda</taxon>
        <taxon>Chelicerata</taxon>
        <taxon>Arachnida</taxon>
        <taxon>Araneae</taxon>
        <taxon>Araneomorphae</taxon>
        <taxon>Entelegynae</taxon>
        <taxon>Araneoidea</taxon>
        <taxon>Linyphiidae</taxon>
        <taxon>Erigoninae</taxon>
        <taxon>Oedothorax</taxon>
    </lineage>
</organism>
<dbReference type="SMART" id="SM00640">
    <property type="entry name" value="Glyco_32"/>
    <property type="match status" value="1"/>
</dbReference>
<evidence type="ECO:0000256" key="4">
    <source>
        <dbReference type="RuleBase" id="RU362110"/>
    </source>
</evidence>
<protein>
    <recommendedName>
        <fullName evidence="4">Sucrose-6-phosphate hydrolase</fullName>
        <ecNumber evidence="4">3.2.1.26</ecNumber>
    </recommendedName>
</protein>
<dbReference type="Gene3D" id="2.115.10.20">
    <property type="entry name" value="Glycosyl hydrolase domain, family 43"/>
    <property type="match status" value="1"/>
</dbReference>
<dbReference type="NCBIfam" id="TIGR01322">
    <property type="entry name" value="scrB_fam"/>
    <property type="match status" value="1"/>
</dbReference>
<dbReference type="Pfam" id="PF08244">
    <property type="entry name" value="Glyco_hydro_32C"/>
    <property type="match status" value="1"/>
</dbReference>
<feature type="domain" description="Glycosyl hydrolase family 32 N-terminal" evidence="6">
    <location>
        <begin position="84"/>
        <end position="378"/>
    </location>
</feature>
<accession>A0AAV6VV04</accession>
<evidence type="ECO:0000256" key="1">
    <source>
        <dbReference type="ARBA" id="ARBA00009902"/>
    </source>
</evidence>
<dbReference type="Pfam" id="PF00251">
    <property type="entry name" value="Glyco_hydro_32N"/>
    <property type="match status" value="1"/>
</dbReference>
<comment type="caution">
    <text evidence="8">The sequence shown here is derived from an EMBL/GenBank/DDBJ whole genome shotgun (WGS) entry which is preliminary data.</text>
</comment>
<keyword evidence="9" id="KW-1185">Reference proteome</keyword>
<dbReference type="GO" id="GO:0005737">
    <property type="term" value="C:cytoplasm"/>
    <property type="evidence" value="ECO:0007669"/>
    <property type="project" value="InterPro"/>
</dbReference>
<dbReference type="InterPro" id="IPR051214">
    <property type="entry name" value="GH32_Enzymes"/>
</dbReference>